<dbReference type="AlphaFoldDB" id="A0A8T2WBQ1"/>
<evidence type="ECO:0000256" key="1">
    <source>
        <dbReference type="SAM" id="MobiDB-lite"/>
    </source>
</evidence>
<reference evidence="2" key="1">
    <citation type="journal article" date="2021" name="J. Hered.">
        <title>Genome Assembly of Salicaceae Populus deltoides (Eastern Cottonwood) I-69 Based on Nanopore Sequencing and Hi-C Technologies.</title>
        <authorList>
            <person name="Bai S."/>
            <person name="Wu H."/>
            <person name="Zhang J."/>
            <person name="Pan Z."/>
            <person name="Zhao W."/>
            <person name="Li Z."/>
            <person name="Tong C."/>
        </authorList>
    </citation>
    <scope>NUCLEOTIDE SEQUENCE</scope>
    <source>
        <tissue evidence="2">Leaf</tissue>
    </source>
</reference>
<sequence length="168" mass="17901">EEAEAIVSVEERRDVENHEREENATGRSAQSGSHYAHPTAAASPAGRVGENPSHPSARVLLDSGMDDRGDLTASSGHGGSASGNPTARRHAADNTGDRGAYYNPMVRRMDGSADADLTAHRHAVAAAVDTQWSCEILTIQRLGYIQVSALSEVPLERLRRVHLSALLA</sequence>
<feature type="compositionally biased region" description="Basic and acidic residues" evidence="1">
    <location>
        <begin position="9"/>
        <end position="24"/>
    </location>
</feature>
<keyword evidence="3" id="KW-1185">Reference proteome</keyword>
<evidence type="ECO:0000313" key="2">
    <source>
        <dbReference type="EMBL" id="KAH8479519.1"/>
    </source>
</evidence>
<organism evidence="2 3">
    <name type="scientific">Populus deltoides</name>
    <name type="common">Eastern poplar</name>
    <name type="synonym">Eastern cottonwood</name>
    <dbReference type="NCBI Taxonomy" id="3696"/>
    <lineage>
        <taxon>Eukaryota</taxon>
        <taxon>Viridiplantae</taxon>
        <taxon>Streptophyta</taxon>
        <taxon>Embryophyta</taxon>
        <taxon>Tracheophyta</taxon>
        <taxon>Spermatophyta</taxon>
        <taxon>Magnoliopsida</taxon>
        <taxon>eudicotyledons</taxon>
        <taxon>Gunneridae</taxon>
        <taxon>Pentapetalae</taxon>
        <taxon>rosids</taxon>
        <taxon>fabids</taxon>
        <taxon>Malpighiales</taxon>
        <taxon>Salicaceae</taxon>
        <taxon>Saliceae</taxon>
        <taxon>Populus</taxon>
    </lineage>
</organism>
<proteinExistence type="predicted"/>
<name>A0A8T2WBQ1_POPDE</name>
<feature type="non-terminal residue" evidence="2">
    <location>
        <position position="1"/>
    </location>
</feature>
<comment type="caution">
    <text evidence="2">The sequence shown here is derived from an EMBL/GenBank/DDBJ whole genome shotgun (WGS) entry which is preliminary data.</text>
</comment>
<dbReference type="Proteomes" id="UP000807159">
    <property type="component" value="Unassembled WGS sequence"/>
</dbReference>
<dbReference type="EMBL" id="JACEGQ020000167">
    <property type="protein sequence ID" value="KAH8479519.1"/>
    <property type="molecule type" value="Genomic_DNA"/>
</dbReference>
<protein>
    <submittedName>
        <fullName evidence="2">Uncharacterized protein</fullName>
    </submittedName>
</protein>
<gene>
    <name evidence="2" type="ORF">H0E87_031303</name>
</gene>
<evidence type="ECO:0000313" key="3">
    <source>
        <dbReference type="Proteomes" id="UP000807159"/>
    </source>
</evidence>
<feature type="region of interest" description="Disordered" evidence="1">
    <location>
        <begin position="1"/>
        <end position="101"/>
    </location>
</feature>
<accession>A0A8T2WBQ1</accession>